<feature type="compositionally biased region" description="Polar residues" evidence="5">
    <location>
        <begin position="188"/>
        <end position="205"/>
    </location>
</feature>
<dbReference type="Pfam" id="PF03160">
    <property type="entry name" value="Calx-beta"/>
    <property type="match status" value="3"/>
</dbReference>
<dbReference type="PANTHER" id="PTHR11878">
    <property type="entry name" value="SODIUM/CALCIUM EXCHANGER"/>
    <property type="match status" value="1"/>
</dbReference>
<name>A0A419WNI8_9BACT</name>
<dbReference type="InterPro" id="IPR003644">
    <property type="entry name" value="Calx_beta"/>
</dbReference>
<dbReference type="GO" id="GO:0016020">
    <property type="term" value="C:membrane"/>
    <property type="evidence" value="ECO:0007669"/>
    <property type="project" value="InterPro"/>
</dbReference>
<evidence type="ECO:0000256" key="5">
    <source>
        <dbReference type="SAM" id="MobiDB-lite"/>
    </source>
</evidence>
<accession>A0A419WNI8</accession>
<dbReference type="NCBIfam" id="NF012211">
    <property type="entry name" value="tand_rpt_95"/>
    <property type="match status" value="6"/>
</dbReference>
<dbReference type="EMBL" id="RAPQ01000012">
    <property type="protein sequence ID" value="RKD97019.1"/>
    <property type="molecule type" value="Genomic_DNA"/>
</dbReference>
<keyword evidence="4" id="KW-0406">Ion transport</keyword>
<dbReference type="InterPro" id="IPR028974">
    <property type="entry name" value="TSP_type-3_rpt"/>
</dbReference>
<dbReference type="GO" id="GO:0005509">
    <property type="term" value="F:calcium ion binding"/>
    <property type="evidence" value="ECO:0007669"/>
    <property type="project" value="InterPro"/>
</dbReference>
<protein>
    <submittedName>
        <fullName evidence="7">Gliding motility-associated-like protein</fullName>
    </submittedName>
</protein>
<dbReference type="OrthoDB" id="7794186at2"/>
<dbReference type="PANTHER" id="PTHR11878:SF65">
    <property type="entry name" value="NA_CA-EXCHANGE PROTEIN, ISOFORM G"/>
    <property type="match status" value="1"/>
</dbReference>
<gene>
    <name evidence="7" type="ORF">BXY64_3985</name>
</gene>
<dbReference type="NCBIfam" id="TIGR01965">
    <property type="entry name" value="VCBS_repeat"/>
    <property type="match status" value="2"/>
</dbReference>
<dbReference type="Gene3D" id="4.10.1080.10">
    <property type="entry name" value="TSP type-3 repeat"/>
    <property type="match status" value="1"/>
</dbReference>
<evidence type="ECO:0000313" key="7">
    <source>
        <dbReference type="EMBL" id="RKD97019.1"/>
    </source>
</evidence>
<reference evidence="7 8" key="1">
    <citation type="submission" date="2018-09" db="EMBL/GenBank/DDBJ databases">
        <title>Genomic Encyclopedia of Archaeal and Bacterial Type Strains, Phase II (KMG-II): from individual species to whole genera.</title>
        <authorList>
            <person name="Goeker M."/>
        </authorList>
    </citation>
    <scope>NUCLEOTIDE SEQUENCE [LARGE SCALE GENOMIC DNA]</scope>
    <source>
        <strain evidence="7 8">DSM 21950</strain>
    </source>
</reference>
<dbReference type="GO" id="GO:0007154">
    <property type="term" value="P:cell communication"/>
    <property type="evidence" value="ECO:0007669"/>
    <property type="project" value="InterPro"/>
</dbReference>
<dbReference type="Gene3D" id="2.60.40.2030">
    <property type="match status" value="3"/>
</dbReference>
<dbReference type="InterPro" id="IPR051171">
    <property type="entry name" value="CaCA"/>
</dbReference>
<feature type="region of interest" description="Disordered" evidence="5">
    <location>
        <begin position="182"/>
        <end position="205"/>
    </location>
</feature>
<dbReference type="Proteomes" id="UP000284531">
    <property type="component" value="Unassembled WGS sequence"/>
</dbReference>
<proteinExistence type="predicted"/>
<feature type="region of interest" description="Disordered" evidence="5">
    <location>
        <begin position="1310"/>
        <end position="1373"/>
    </location>
</feature>
<keyword evidence="3" id="KW-0106">Calcium</keyword>
<dbReference type="Gene3D" id="2.60.40.2810">
    <property type="match status" value="1"/>
</dbReference>
<dbReference type="NCBIfam" id="TIGR04131">
    <property type="entry name" value="Bac_Flav_CTERM"/>
    <property type="match status" value="1"/>
</dbReference>
<keyword evidence="4" id="KW-0813">Transport</keyword>
<dbReference type="Pfam" id="PF13585">
    <property type="entry name" value="CHU_C"/>
    <property type="match status" value="1"/>
</dbReference>
<evidence type="ECO:0000259" key="6">
    <source>
        <dbReference type="SMART" id="SM00237"/>
    </source>
</evidence>
<feature type="domain" description="Calx-beta" evidence="6">
    <location>
        <begin position="177"/>
        <end position="277"/>
    </location>
</feature>
<dbReference type="InterPro" id="IPR026341">
    <property type="entry name" value="T9SS_type_B"/>
</dbReference>
<feature type="compositionally biased region" description="Acidic residues" evidence="5">
    <location>
        <begin position="1342"/>
        <end position="1373"/>
    </location>
</feature>
<dbReference type="SUPFAM" id="SSF141072">
    <property type="entry name" value="CalX-like"/>
    <property type="match status" value="3"/>
</dbReference>
<dbReference type="Pfam" id="PF17963">
    <property type="entry name" value="Big_9"/>
    <property type="match status" value="7"/>
</dbReference>
<evidence type="ECO:0000256" key="4">
    <source>
        <dbReference type="ARBA" id="ARBA00023065"/>
    </source>
</evidence>
<organism evidence="7 8">
    <name type="scientific">Marinifilum flexuosum</name>
    <dbReference type="NCBI Taxonomy" id="1117708"/>
    <lineage>
        <taxon>Bacteria</taxon>
        <taxon>Pseudomonadati</taxon>
        <taxon>Bacteroidota</taxon>
        <taxon>Bacteroidia</taxon>
        <taxon>Marinilabiliales</taxon>
        <taxon>Marinifilaceae</taxon>
    </lineage>
</organism>
<dbReference type="GO" id="GO:0030001">
    <property type="term" value="P:metal ion transport"/>
    <property type="evidence" value="ECO:0007669"/>
    <property type="project" value="TreeGrafter"/>
</dbReference>
<evidence type="ECO:0000256" key="1">
    <source>
        <dbReference type="ARBA" id="ARBA00022729"/>
    </source>
</evidence>
<dbReference type="RefSeq" id="WP_120241653.1">
    <property type="nucleotide sequence ID" value="NZ_RAPQ01000012.1"/>
</dbReference>
<comment type="caution">
    <text evidence="7">The sequence shown here is derived from an EMBL/GenBank/DDBJ whole genome shotgun (WGS) entry which is preliminary data.</text>
</comment>
<keyword evidence="1" id="KW-0732">Signal</keyword>
<evidence type="ECO:0000256" key="2">
    <source>
        <dbReference type="ARBA" id="ARBA00022737"/>
    </source>
</evidence>
<feature type="domain" description="Calx-beta" evidence="6">
    <location>
        <begin position="66"/>
        <end position="163"/>
    </location>
</feature>
<dbReference type="Gene3D" id="2.60.40.3440">
    <property type="match status" value="3"/>
</dbReference>
<dbReference type="SMART" id="SM00237">
    <property type="entry name" value="Calx_beta"/>
    <property type="match status" value="2"/>
</dbReference>
<keyword evidence="8" id="KW-1185">Reference proteome</keyword>
<feature type="compositionally biased region" description="Acidic residues" evidence="5">
    <location>
        <begin position="1318"/>
        <end position="1331"/>
    </location>
</feature>
<feature type="non-terminal residue" evidence="7">
    <location>
        <position position="1"/>
    </location>
</feature>
<keyword evidence="2" id="KW-0677">Repeat</keyword>
<dbReference type="InterPro" id="IPR010221">
    <property type="entry name" value="VCBS_dom"/>
</dbReference>
<sequence length="1482" mass="156873">GGSATAVEDYTTLTGSITIPANTSNGTIDVSVIDNNILESDETVIVTLTSITSGDPQAIIGASSSATVTISDDDSSEVSIAVTTSASEPGTNGLFTVTLTNPVDIDTEITFGVSGTATEGTDYSNLVKTLTIPANSTETSITIDVIDDELVETGGEEVVVTLSGTNNAVTISASKSANMNLGDDDSTEVSITATDDSSQEGTPSVNNAEFTVSLTKASAIATVVSYTASGTATQGDDYTSLSGTVTIPAGSKSTTIDVLVIDDVLFEDSETVILTLTGITSGDATTVLGSQVTATATIIDNDIDCSAGDDLEICSSDADVTLSTATQNNASNYTWTTNGSGTFTDATVLNAVYIPSDDDRTSGEVQLTLNVSGISGTDSDVMILKIWPRVLLNAGDETAIINEDETYQVSGAVAVNHAGILWTSTGGTFDDPTALNPIFTPITNENVVLRMTGTGLGTGACSDDFDEISLTINDFPTADNESVTGIEDQVLNFIESDFSANYLDAEGDAFAGIKIVSIESVGELEYEGTSVNSGLEITNANISKLSYKAQLNENGTNYDSFEFKVFDGIAYSSETYTMNITITAVNDEPSFSFMNPKDILVSEDIGDVIINGQVATQSRGPADESGQVIILHLSNDTPSLFSVQPAIDVSGNLTFTPAENMFGEATVSVYITDDGGIANGGDDTSDVQEFTITIEAVNDGPVAEDDLFTMDEDTQLSGNVQIDNGNGADSDLDNASDNFIYTLVDGGTAESNGNLVFNADGSFTYEPNPDFFGEVSFTYQLCDNPVTPLIQKCDQASVTITVTQISDTPIAVDDNLWLKEDSSKSGNVFDNDERLVDIPVIISSNTNPSHGALSINADGTFTYTPNKGYFGNDSFEYTLRDIDGDESTATVYIVVDPLDYDPIANDDFDTINEEEVSTGNLFANDEDFINDPVVVVSNTDPSNGTVVVNPDGTYIYTPNVDFYGTDTFTYTLEDSDGDRDSATVTITVNPVNDVPVAVDDTNTTTEDTEIGGNVLANDTNLGDAPVSVVDFTNPNNGTVLVVGDGNYTYLPDDNFNGVDSFTYTIEDENGDRSTAIVTITVSPINDVPVAVDDTNSADEKSSVSGNVLSNDTDLDLDDLTVVEINGEATQIGTEIILSAGGTVRLNTNGTYEFNPNGEFDYLHTGETTQVTFTYSITDGIANSNSATVTITIVGINDAPVANDDLLDTYDNEEIIISALDNDVDADGDQLSVDIIDEPKYGDVVVNADGSLSYIADLGSYCNTEQFTYRICDPAGLCDVATVTIEIEAKDTDEDSIPDAIETLTLNTDGDVDLNYQDLDSDNDGISDEDEAQITNPCTDSPVDTDGDGTPDYLDTDSDNDGYPDEEEGDGDCDGDGIANYIDEYDDCAEYVSIPEGFSPNGDGINDKFVIKGIKDFPNSKLIIFNRWGNEIFKASGYQNDWDGRAKNSLTVGTKIVPEGTYYYVIDLGNGSKVIKGYVYINY</sequence>
<evidence type="ECO:0000313" key="8">
    <source>
        <dbReference type="Proteomes" id="UP000284531"/>
    </source>
</evidence>
<evidence type="ECO:0000256" key="3">
    <source>
        <dbReference type="ARBA" id="ARBA00022837"/>
    </source>
</evidence>
<dbReference type="InterPro" id="IPR038081">
    <property type="entry name" value="CalX-like_sf"/>
</dbReference>